<name>A0ABV8QBQ6_9GAMM</name>
<proteinExistence type="predicted"/>
<evidence type="ECO:0000313" key="1">
    <source>
        <dbReference type="EMBL" id="MFC4257787.1"/>
    </source>
</evidence>
<dbReference type="Proteomes" id="UP001595798">
    <property type="component" value="Unassembled WGS sequence"/>
</dbReference>
<reference evidence="2" key="1">
    <citation type="journal article" date="2019" name="Int. J. Syst. Evol. Microbiol.">
        <title>The Global Catalogue of Microorganisms (GCM) 10K type strain sequencing project: providing services to taxonomists for standard genome sequencing and annotation.</title>
        <authorList>
            <consortium name="The Broad Institute Genomics Platform"/>
            <consortium name="The Broad Institute Genome Sequencing Center for Infectious Disease"/>
            <person name="Wu L."/>
            <person name="Ma J."/>
        </authorList>
    </citation>
    <scope>NUCLEOTIDE SEQUENCE [LARGE SCALE GENOMIC DNA]</scope>
    <source>
        <strain evidence="2">CECT 7297</strain>
    </source>
</reference>
<dbReference type="EMBL" id="JBHSDI010000001">
    <property type="protein sequence ID" value="MFC4257787.1"/>
    <property type="molecule type" value="Genomic_DNA"/>
</dbReference>
<evidence type="ECO:0000313" key="2">
    <source>
        <dbReference type="Proteomes" id="UP001595798"/>
    </source>
</evidence>
<protein>
    <submittedName>
        <fullName evidence="1">Uncharacterized protein</fullName>
    </submittedName>
</protein>
<accession>A0ABV8QBQ6</accession>
<comment type="caution">
    <text evidence="1">The sequence shown here is derived from an EMBL/GenBank/DDBJ whole genome shotgun (WGS) entry which is preliminary data.</text>
</comment>
<keyword evidence="2" id="KW-1185">Reference proteome</keyword>
<gene>
    <name evidence="1" type="ORF">ACFOZ5_01940</name>
</gene>
<organism evidence="1 2">
    <name type="scientific">Marinobacter lacisalsi</name>
    <dbReference type="NCBI Taxonomy" id="475979"/>
    <lineage>
        <taxon>Bacteria</taxon>
        <taxon>Pseudomonadati</taxon>
        <taxon>Pseudomonadota</taxon>
        <taxon>Gammaproteobacteria</taxon>
        <taxon>Pseudomonadales</taxon>
        <taxon>Marinobacteraceae</taxon>
        <taxon>Marinobacter</taxon>
    </lineage>
</organism>
<dbReference type="RefSeq" id="WP_379885044.1">
    <property type="nucleotide sequence ID" value="NZ_JBHSDI010000001.1"/>
</dbReference>
<sequence>MTDRADIEPTQPRGWRRLSYTYHCGWVDWGHALPDGALGLLSKLKSQKADNDLLNSADVTLNGKPAFVIGYGQEMGALGIRVSARRHWVVQKGLSQAQLESVGLAIYLSASFDFENLQGTFPFSLVAGGSSFSTEDLVSNVIGFYSAARAISQDRMRTLCGEVSVDESYRIWDEHTPNGFSEHKNRTTTPVLFPTQYAPSESEAPVFPAALSSIKAARQGENWARLKSRFLDPGVASGRIPADILSDGSVRIRRGNARHERPTQ</sequence>